<dbReference type="GO" id="GO:0016740">
    <property type="term" value="F:transferase activity"/>
    <property type="evidence" value="ECO:0007669"/>
    <property type="project" value="UniProtKB-KW"/>
</dbReference>
<accession>A0A4D9DNT4</accession>
<feature type="region of interest" description="Disordered" evidence="1">
    <location>
        <begin position="1"/>
        <end position="31"/>
    </location>
</feature>
<evidence type="ECO:0000313" key="3">
    <source>
        <dbReference type="Proteomes" id="UP000297703"/>
    </source>
</evidence>
<organism evidence="2 3">
    <name type="scientific">Platysternon megacephalum</name>
    <name type="common">big-headed turtle</name>
    <dbReference type="NCBI Taxonomy" id="55544"/>
    <lineage>
        <taxon>Eukaryota</taxon>
        <taxon>Metazoa</taxon>
        <taxon>Chordata</taxon>
        <taxon>Craniata</taxon>
        <taxon>Vertebrata</taxon>
        <taxon>Euteleostomi</taxon>
        <taxon>Archelosauria</taxon>
        <taxon>Testudinata</taxon>
        <taxon>Testudines</taxon>
        <taxon>Cryptodira</taxon>
        <taxon>Durocryptodira</taxon>
        <taxon>Testudinoidea</taxon>
        <taxon>Platysternidae</taxon>
        <taxon>Platysternon</taxon>
    </lineage>
</organism>
<comment type="caution">
    <text evidence="2">The sequence shown here is derived from an EMBL/GenBank/DDBJ whole genome shotgun (WGS) entry which is preliminary data.</text>
</comment>
<name>A0A4D9DNT4_9SAUR</name>
<feature type="compositionally biased region" description="Polar residues" evidence="1">
    <location>
        <begin position="1"/>
        <end position="19"/>
    </location>
</feature>
<dbReference type="EMBL" id="QXTE01000659">
    <property type="protein sequence ID" value="TFJ96502.1"/>
    <property type="molecule type" value="Genomic_DNA"/>
</dbReference>
<evidence type="ECO:0000313" key="2">
    <source>
        <dbReference type="EMBL" id="TFJ96502.1"/>
    </source>
</evidence>
<proteinExistence type="predicted"/>
<dbReference type="Proteomes" id="UP000297703">
    <property type="component" value="Unassembled WGS sequence"/>
</dbReference>
<dbReference type="AlphaFoldDB" id="A0A4D9DNT4"/>
<evidence type="ECO:0000256" key="1">
    <source>
        <dbReference type="SAM" id="MobiDB-lite"/>
    </source>
</evidence>
<gene>
    <name evidence="2" type="ORF">DR999_PMT21708</name>
</gene>
<sequence>MNQELFETLMESSQVSTDDPANEQEESSATSGMVALRGALFMLGEHLTLIRKRKKRTREDMFCRIFHPLQPSEQGLGGPI</sequence>
<keyword evidence="2" id="KW-0808">Transferase</keyword>
<reference evidence="2 3" key="1">
    <citation type="submission" date="2019-04" db="EMBL/GenBank/DDBJ databases">
        <title>Draft genome of the big-headed turtle Platysternon megacephalum.</title>
        <authorList>
            <person name="Gong S."/>
        </authorList>
    </citation>
    <scope>NUCLEOTIDE SEQUENCE [LARGE SCALE GENOMIC DNA]</scope>
    <source>
        <strain evidence="2">DO16091913</strain>
        <tissue evidence="2">Muscle</tissue>
    </source>
</reference>
<keyword evidence="3" id="KW-1185">Reference proteome</keyword>
<protein>
    <submittedName>
        <fullName evidence="2">Gamma-glutamyltransferase</fullName>
    </submittedName>
</protein>
<reference evidence="2 3" key="2">
    <citation type="submission" date="2019-04" db="EMBL/GenBank/DDBJ databases">
        <title>The genome sequence of big-headed turtle.</title>
        <authorList>
            <person name="Gong S."/>
        </authorList>
    </citation>
    <scope>NUCLEOTIDE SEQUENCE [LARGE SCALE GENOMIC DNA]</scope>
    <source>
        <strain evidence="2">DO16091913</strain>
        <tissue evidence="2">Muscle</tissue>
    </source>
</reference>